<dbReference type="InterPro" id="IPR011009">
    <property type="entry name" value="Kinase-like_dom_sf"/>
</dbReference>
<dbReference type="InterPro" id="IPR017441">
    <property type="entry name" value="Protein_kinase_ATP_BS"/>
</dbReference>
<organism evidence="10 11">
    <name type="scientific">[Mycobacterium] nativiensis</name>
    <dbReference type="NCBI Taxonomy" id="2855503"/>
    <lineage>
        <taxon>Bacteria</taxon>
        <taxon>Bacillati</taxon>
        <taxon>Actinomycetota</taxon>
        <taxon>Actinomycetes</taxon>
        <taxon>Mycobacteriales</taxon>
        <taxon>Mycobacteriaceae</taxon>
        <taxon>Mycolicibacter</taxon>
    </lineage>
</organism>
<evidence type="ECO:0000256" key="5">
    <source>
        <dbReference type="ARBA" id="ARBA00022777"/>
    </source>
</evidence>
<dbReference type="InterPro" id="IPR008271">
    <property type="entry name" value="Ser/Thr_kinase_AS"/>
</dbReference>
<dbReference type="EMBL" id="JAYJJU010000007">
    <property type="protein sequence ID" value="MEB3031751.1"/>
    <property type="molecule type" value="Genomic_DNA"/>
</dbReference>
<reference evidence="10 11" key="1">
    <citation type="submission" date="2023-12" db="EMBL/GenBank/DDBJ databases">
        <title>Description of new species of Mycobacterium terrae complex isolated from sewage at the Sao Paulo Zoological Park Foundation in Brazil.</title>
        <authorList>
            <person name="Romagnoli C.L."/>
            <person name="Conceicao E.C."/>
            <person name="Machado E."/>
            <person name="Barreto L.B.P.F."/>
            <person name="Sharma A."/>
            <person name="Silva N.M."/>
            <person name="Marques L.E."/>
            <person name="Juliana M.A."/>
            <person name="Lourenco M.C.S."/>
            <person name="Digiampietri L.A."/>
            <person name="Suffys P.N."/>
            <person name="Viana-Niero C."/>
        </authorList>
    </citation>
    <scope>NUCLEOTIDE SEQUENCE [LARGE SCALE GENOMIC DNA]</scope>
    <source>
        <strain evidence="10 11">MYC340</strain>
    </source>
</reference>
<evidence type="ECO:0000256" key="4">
    <source>
        <dbReference type="ARBA" id="ARBA00022741"/>
    </source>
</evidence>
<evidence type="ECO:0000256" key="2">
    <source>
        <dbReference type="ARBA" id="ARBA00022527"/>
    </source>
</evidence>
<dbReference type="PROSITE" id="PS00107">
    <property type="entry name" value="PROTEIN_KINASE_ATP"/>
    <property type="match status" value="1"/>
</dbReference>
<keyword evidence="3 10" id="KW-0808">Transferase</keyword>
<dbReference type="SMART" id="SM00220">
    <property type="entry name" value="S_TKc"/>
    <property type="match status" value="1"/>
</dbReference>
<evidence type="ECO:0000256" key="3">
    <source>
        <dbReference type="ARBA" id="ARBA00022679"/>
    </source>
</evidence>
<evidence type="ECO:0000313" key="11">
    <source>
        <dbReference type="Proteomes" id="UP001298593"/>
    </source>
</evidence>
<evidence type="ECO:0000256" key="1">
    <source>
        <dbReference type="ARBA" id="ARBA00012513"/>
    </source>
</evidence>
<dbReference type="Pfam" id="PF00069">
    <property type="entry name" value="Pkinase"/>
    <property type="match status" value="1"/>
</dbReference>
<keyword evidence="11" id="KW-1185">Reference proteome</keyword>
<dbReference type="PRINTS" id="PR01217">
    <property type="entry name" value="PRICHEXTENSN"/>
</dbReference>
<dbReference type="PANTHER" id="PTHR43289:SF6">
    <property type="entry name" value="SERINE_THREONINE-PROTEIN KINASE NEKL-3"/>
    <property type="match status" value="1"/>
</dbReference>
<dbReference type="EC" id="2.7.11.1" evidence="1"/>
<keyword evidence="2" id="KW-0723">Serine/threonine-protein kinase</keyword>
<dbReference type="CDD" id="cd14014">
    <property type="entry name" value="STKc_PknB_like"/>
    <property type="match status" value="1"/>
</dbReference>
<evidence type="ECO:0000259" key="9">
    <source>
        <dbReference type="PROSITE" id="PS50011"/>
    </source>
</evidence>
<feature type="compositionally biased region" description="Low complexity" evidence="8">
    <location>
        <begin position="406"/>
        <end position="424"/>
    </location>
</feature>
<keyword evidence="5 10" id="KW-0418">Kinase</keyword>
<dbReference type="GO" id="GO:0004674">
    <property type="term" value="F:protein serine/threonine kinase activity"/>
    <property type="evidence" value="ECO:0007669"/>
    <property type="project" value="UniProtKB-EC"/>
</dbReference>
<evidence type="ECO:0000256" key="7">
    <source>
        <dbReference type="PROSITE-ProRule" id="PRU10141"/>
    </source>
</evidence>
<dbReference type="InterPro" id="IPR000719">
    <property type="entry name" value="Prot_kinase_dom"/>
</dbReference>
<dbReference type="SUPFAM" id="SSF56112">
    <property type="entry name" value="Protein kinase-like (PK-like)"/>
    <property type="match status" value="1"/>
</dbReference>
<keyword evidence="4 7" id="KW-0547">Nucleotide-binding</keyword>
<feature type="domain" description="Protein kinase" evidence="9">
    <location>
        <begin position="17"/>
        <end position="278"/>
    </location>
</feature>
<dbReference type="RefSeq" id="WP_329779909.1">
    <property type="nucleotide sequence ID" value="NZ_JAYJJU010000007.1"/>
</dbReference>
<dbReference type="PANTHER" id="PTHR43289">
    <property type="entry name" value="MITOGEN-ACTIVATED PROTEIN KINASE KINASE KINASE 20-RELATED"/>
    <property type="match status" value="1"/>
</dbReference>
<feature type="binding site" evidence="7">
    <location>
        <position position="46"/>
    </location>
    <ligand>
        <name>ATP</name>
        <dbReference type="ChEBI" id="CHEBI:30616"/>
    </ligand>
</feature>
<evidence type="ECO:0000256" key="6">
    <source>
        <dbReference type="ARBA" id="ARBA00022840"/>
    </source>
</evidence>
<protein>
    <recommendedName>
        <fullName evidence="1">non-specific serine/threonine protein kinase</fullName>
        <ecNumber evidence="1">2.7.11.1</ecNumber>
    </recommendedName>
</protein>
<keyword evidence="6 7" id="KW-0067">ATP-binding</keyword>
<evidence type="ECO:0000313" key="10">
    <source>
        <dbReference type="EMBL" id="MEB3031751.1"/>
    </source>
</evidence>
<feature type="region of interest" description="Disordered" evidence="8">
    <location>
        <begin position="402"/>
        <end position="430"/>
    </location>
</feature>
<feature type="region of interest" description="Disordered" evidence="8">
    <location>
        <begin position="276"/>
        <end position="350"/>
    </location>
</feature>
<dbReference type="PROSITE" id="PS50011">
    <property type="entry name" value="PROTEIN_KINASE_DOM"/>
    <property type="match status" value="1"/>
</dbReference>
<accession>A0ABU5XXL5</accession>
<evidence type="ECO:0000256" key="8">
    <source>
        <dbReference type="SAM" id="MobiDB-lite"/>
    </source>
</evidence>
<gene>
    <name evidence="10" type="ORF">KV113_09295</name>
</gene>
<dbReference type="Gene3D" id="3.30.200.20">
    <property type="entry name" value="Phosphorylase Kinase, domain 1"/>
    <property type="match status" value="1"/>
</dbReference>
<comment type="caution">
    <text evidence="10">The sequence shown here is derived from an EMBL/GenBank/DDBJ whole genome shotgun (WGS) entry which is preliminary data.</text>
</comment>
<name>A0ABU5XXL5_9MYCO</name>
<sequence length="568" mass="59954">MTVDEPGTRAGSELGRYRLRRLIGHGTMGEVYEAEDTVKDRIVALKLLSTTLSSDPAFRERLQQEARTAGRLQEPHVVPIHDYGEIDGHLFLDMRLIEGPDLSAVLRNSGALPAGRAVKIIRQAAAALDAAHAAGVIHRDIKPANLLVTEDDFVYLVDFGIASAVGAKASSIQPQTLEGTWNYSAPELFTDGEPGPGIDVYALTSVLYECLTGIPPYRADDLKGLIAAHLNEPIPRPSRRSPDVPIALDAVIATGMAKRPADRYQSAGDLARAAKEALQPPVQQRAPSPPTLAARPLPPPRPDWRSATPLPRPPAPPPGPVPQRPAHAPASSPAASGAGSPSVPVGHLNVPPPLPRPVVLTYSPNDSKPPLWQKHKRTLVGGAAVAAIALVAAIILNRSPQPPESLDPAAATPPTSTLTSEAPASEPPGAIRLRSFLPAGQPAKSCQAFIASSPAVAEVRCQANTDVGGPTTATYTMYADRIALRAAFDTLVQASSPVVCPGQIQSPGPWRHGTTPPGKSDGMLMCSIRHGAPEVAWTNDANLVLSRGQVDATPTGLERLFAWWSSHS</sequence>
<dbReference type="Gene3D" id="1.10.510.10">
    <property type="entry name" value="Transferase(Phosphotransferase) domain 1"/>
    <property type="match status" value="1"/>
</dbReference>
<dbReference type="PROSITE" id="PS00108">
    <property type="entry name" value="PROTEIN_KINASE_ST"/>
    <property type="match status" value="1"/>
</dbReference>
<proteinExistence type="predicted"/>
<dbReference type="Proteomes" id="UP001298593">
    <property type="component" value="Unassembled WGS sequence"/>
</dbReference>
<feature type="compositionally biased region" description="Pro residues" evidence="8">
    <location>
        <begin position="310"/>
        <end position="323"/>
    </location>
</feature>
<feature type="compositionally biased region" description="Low complexity" evidence="8">
    <location>
        <begin position="324"/>
        <end position="349"/>
    </location>
</feature>